<name>A0A1A9A8S4_9ACTN</name>
<dbReference type="Proteomes" id="UP000199385">
    <property type="component" value="Chromosome I"/>
</dbReference>
<dbReference type="Pfam" id="PF19827">
    <property type="entry name" value="DUF6308"/>
    <property type="match status" value="1"/>
</dbReference>
<dbReference type="STRING" id="261654.GA0070611_5667"/>
<accession>A0A1A9A8S4</accession>
<evidence type="ECO:0000313" key="1">
    <source>
        <dbReference type="EMBL" id="SBT52507.1"/>
    </source>
</evidence>
<sequence length="221" mass="24394">MFSIQVAAEPVADPLGILAAYCDTSAGTVRAYDLLPAPRATLTPTVIKVTRSPWMGSRISHEEAHHLLSLSNTAPWAAVPATAHLRDADPQVENDLYDEALRLHRHFIHNRRPGLGLGKISKCLHLTRPGLFPILDSAVRKRYRRAAKEAAQTLTAAGCLDRPRRRAYWAAIRQDLLRSQDGLAQLRSAASEHDNALVREAAQKLSDVRLLDILTWAPNPA</sequence>
<protein>
    <submittedName>
        <fullName evidence="1">Uncharacterized protein</fullName>
    </submittedName>
</protein>
<organism evidence="1 2">
    <name type="scientific">Micromonospora auratinigra</name>
    <dbReference type="NCBI Taxonomy" id="261654"/>
    <lineage>
        <taxon>Bacteria</taxon>
        <taxon>Bacillati</taxon>
        <taxon>Actinomycetota</taxon>
        <taxon>Actinomycetes</taxon>
        <taxon>Micromonosporales</taxon>
        <taxon>Micromonosporaceae</taxon>
        <taxon>Micromonospora</taxon>
    </lineage>
</organism>
<reference evidence="2" key="1">
    <citation type="submission" date="2016-06" db="EMBL/GenBank/DDBJ databases">
        <authorList>
            <person name="Varghese N."/>
            <person name="Submissions Spin"/>
        </authorList>
    </citation>
    <scope>NUCLEOTIDE SEQUENCE [LARGE SCALE GENOMIC DNA]</scope>
    <source>
        <strain evidence="2">DSM 44815</strain>
    </source>
</reference>
<proteinExistence type="predicted"/>
<gene>
    <name evidence="1" type="ORF">GA0070611_5667</name>
</gene>
<dbReference type="PATRIC" id="fig|261654.4.peg.5741"/>
<dbReference type="EMBL" id="LT594323">
    <property type="protein sequence ID" value="SBT52507.1"/>
    <property type="molecule type" value="Genomic_DNA"/>
</dbReference>
<dbReference type="InterPro" id="IPR046275">
    <property type="entry name" value="DUF6308"/>
</dbReference>
<dbReference type="AlphaFoldDB" id="A0A1A9A8S4"/>
<keyword evidence="2" id="KW-1185">Reference proteome</keyword>
<evidence type="ECO:0000313" key="2">
    <source>
        <dbReference type="Proteomes" id="UP000199385"/>
    </source>
</evidence>